<gene>
    <name evidence="1" type="ORF">E4656_12630</name>
</gene>
<organism evidence="1 2">
    <name type="scientific">Natronospirillum operosum</name>
    <dbReference type="NCBI Taxonomy" id="2759953"/>
    <lineage>
        <taxon>Bacteria</taxon>
        <taxon>Pseudomonadati</taxon>
        <taxon>Pseudomonadota</taxon>
        <taxon>Gammaproteobacteria</taxon>
        <taxon>Oceanospirillales</taxon>
        <taxon>Natronospirillaceae</taxon>
        <taxon>Natronospirillum</taxon>
    </lineage>
</organism>
<dbReference type="AlphaFoldDB" id="A0A4Z0WDW3"/>
<dbReference type="RefSeq" id="WP_135483631.1">
    <property type="nucleotide sequence ID" value="NZ_SRMF01000004.1"/>
</dbReference>
<dbReference type="Proteomes" id="UP000297475">
    <property type="component" value="Unassembled WGS sequence"/>
</dbReference>
<sequence>MINPIGVMTQPVSNKTRHAYTDTSAPPQRIAERGAGATKASTVNISAQGKLAAKIDMDSLESLRIPKWMVDFMPKQSVLNSSEAIKETRALLSKMETQTVDAQPSAAAKQSMQNQFSATQTMRANTEFLAKFQNELREYSGLLRQAYDQAKQEHGINSHEDYVTKVLDAPEDNLPLRDSLKAKLLDNPRALELMNTLGIVRPYLA</sequence>
<proteinExistence type="predicted"/>
<evidence type="ECO:0000313" key="2">
    <source>
        <dbReference type="Proteomes" id="UP000297475"/>
    </source>
</evidence>
<protein>
    <submittedName>
        <fullName evidence="1">Uncharacterized protein</fullName>
    </submittedName>
</protein>
<evidence type="ECO:0000313" key="1">
    <source>
        <dbReference type="EMBL" id="TGG92959.1"/>
    </source>
</evidence>
<accession>A0A4Z0WDW3</accession>
<comment type="caution">
    <text evidence="1">The sequence shown here is derived from an EMBL/GenBank/DDBJ whole genome shotgun (WGS) entry which is preliminary data.</text>
</comment>
<dbReference type="EMBL" id="SRMF01000004">
    <property type="protein sequence ID" value="TGG92959.1"/>
    <property type="molecule type" value="Genomic_DNA"/>
</dbReference>
<keyword evidence="2" id="KW-1185">Reference proteome</keyword>
<name>A0A4Z0WDW3_9GAMM</name>
<reference evidence="1 2" key="1">
    <citation type="submission" date="2019-04" db="EMBL/GenBank/DDBJ databases">
        <title>Natronospirillum operosus gen. nov., sp. nov., a haloalkaliphilic satellite isolated from decaying biomass of laboratory culture of cyanobacterium Geitlerinema sp. and proposal of Natronospirillaceae fam. nov. and Saccharospirillaceae fam. nov.</title>
        <authorList>
            <person name="Kevbrin V."/>
            <person name="Boltyanskaya Y."/>
            <person name="Koziaeva V."/>
            <person name="Grouzdev D.S."/>
            <person name="Park M."/>
            <person name="Cho J."/>
        </authorList>
    </citation>
    <scope>NUCLEOTIDE SEQUENCE [LARGE SCALE GENOMIC DNA]</scope>
    <source>
        <strain evidence="1 2">G-116</strain>
    </source>
</reference>